<dbReference type="Gene3D" id="2.40.170.20">
    <property type="entry name" value="TonB-dependent receptor, beta-barrel domain"/>
    <property type="match status" value="1"/>
</dbReference>
<evidence type="ECO:0000256" key="5">
    <source>
        <dbReference type="ARBA" id="ARBA00023136"/>
    </source>
</evidence>
<keyword evidence="3" id="KW-1134">Transmembrane beta strand</keyword>
<dbReference type="PANTHER" id="PTHR30069">
    <property type="entry name" value="TONB-DEPENDENT OUTER MEMBRANE RECEPTOR"/>
    <property type="match status" value="1"/>
</dbReference>
<evidence type="ECO:0000256" key="7">
    <source>
        <dbReference type="SAM" id="SignalP"/>
    </source>
</evidence>
<keyword evidence="4" id="KW-0812">Transmembrane</keyword>
<dbReference type="InterPro" id="IPR057601">
    <property type="entry name" value="Oar-like_b-barrel"/>
</dbReference>
<feature type="chain" id="PRO_5046148123" evidence="7">
    <location>
        <begin position="36"/>
        <end position="1014"/>
    </location>
</feature>
<proteinExistence type="predicted"/>
<dbReference type="InterPro" id="IPR039426">
    <property type="entry name" value="TonB-dep_rcpt-like"/>
</dbReference>
<dbReference type="Pfam" id="PF07715">
    <property type="entry name" value="Plug"/>
    <property type="match status" value="1"/>
</dbReference>
<dbReference type="Gene3D" id="2.60.40.1120">
    <property type="entry name" value="Carboxypeptidase-like, regulatory domain"/>
    <property type="match status" value="1"/>
</dbReference>
<dbReference type="RefSeq" id="WP_196275209.1">
    <property type="nucleotide sequence ID" value="NZ_JADQDC010000004.1"/>
</dbReference>
<reference evidence="10 11" key="1">
    <citation type="submission" date="2020-11" db="EMBL/GenBank/DDBJ databases">
        <title>The genome sequence of Novosphingobium sp. 1Y9A.</title>
        <authorList>
            <person name="Liu Y."/>
        </authorList>
    </citation>
    <scope>NUCLEOTIDE SEQUENCE [LARGE SCALE GENOMIC DNA]</scope>
    <source>
        <strain evidence="10 11">1Y9A</strain>
    </source>
</reference>
<dbReference type="Gene3D" id="2.170.130.10">
    <property type="entry name" value="TonB-dependent receptor, plug domain"/>
    <property type="match status" value="1"/>
</dbReference>
<keyword evidence="10" id="KW-0675">Receptor</keyword>
<keyword evidence="7" id="KW-0732">Signal</keyword>
<protein>
    <submittedName>
        <fullName evidence="10">TonB-dependent receptor</fullName>
    </submittedName>
</protein>
<dbReference type="InterPro" id="IPR037066">
    <property type="entry name" value="Plug_dom_sf"/>
</dbReference>
<keyword evidence="6" id="KW-0998">Cell outer membrane</keyword>
<keyword evidence="5" id="KW-0472">Membrane</keyword>
<feature type="domain" description="TonB-dependent receptor plug" evidence="8">
    <location>
        <begin position="152"/>
        <end position="245"/>
    </location>
</feature>
<gene>
    <name evidence="10" type="ORF">I2488_07645</name>
</gene>
<feature type="signal peptide" evidence="7">
    <location>
        <begin position="1"/>
        <end position="35"/>
    </location>
</feature>
<dbReference type="SUPFAM" id="SSF49464">
    <property type="entry name" value="Carboxypeptidase regulatory domain-like"/>
    <property type="match status" value="1"/>
</dbReference>
<dbReference type="SUPFAM" id="SSF56935">
    <property type="entry name" value="Porins"/>
    <property type="match status" value="1"/>
</dbReference>
<dbReference type="InterPro" id="IPR012910">
    <property type="entry name" value="Plug_dom"/>
</dbReference>
<dbReference type="PANTHER" id="PTHR30069:SF46">
    <property type="entry name" value="OAR PROTEIN"/>
    <property type="match status" value="1"/>
</dbReference>
<organism evidence="10 11">
    <name type="scientific">Novosphingobium jiangmenense</name>
    <dbReference type="NCBI Taxonomy" id="2791981"/>
    <lineage>
        <taxon>Bacteria</taxon>
        <taxon>Pseudomonadati</taxon>
        <taxon>Pseudomonadota</taxon>
        <taxon>Alphaproteobacteria</taxon>
        <taxon>Sphingomonadales</taxon>
        <taxon>Sphingomonadaceae</taxon>
        <taxon>Novosphingobium</taxon>
    </lineage>
</organism>
<keyword evidence="11" id="KW-1185">Reference proteome</keyword>
<evidence type="ECO:0000256" key="1">
    <source>
        <dbReference type="ARBA" id="ARBA00004571"/>
    </source>
</evidence>
<comment type="subcellular location">
    <subcellularLocation>
        <location evidence="1">Cell outer membrane</location>
        <topology evidence="1">Multi-pass membrane protein</topology>
    </subcellularLocation>
</comment>
<dbReference type="Pfam" id="PF13620">
    <property type="entry name" value="CarboxypepD_reg"/>
    <property type="match status" value="1"/>
</dbReference>
<name>A0ABS0HF44_9SPHN</name>
<sequence>MNIKTFSALRASAAPLALLAAGITASAGLVAPAMAQNVTAATLSGTVVDDAGNPVPGATVTVESAGTGFTRTTTAASNGTFSVVGLQVGTYNVTVAANGFTTTRSENVAVTLGGNNYDFTVSNEAPTTGEIVVRGAPVRRVDFSGTATGQVFSVQEVAENLPVPRSIEAIQLLTPQATSGDTAFGGISLAGSSVAENIFYINGMNVTNFRTFVGGTTVPFEFYDQVQVKTGGYQAEFGRNTGGAVIALTRSGSNTFHGGFNVYYEPNALRNDRPNTYAARNDQDYLERVEGNIWASGPIIKDRLFFFGFFNPRYSTSGDTARTQGIIAATGAPDGNFTDTQRVTQKSNTPFYGGKLDLNLFDGHRVEATYFNDSDTNKVYVRNLSSGALSQVNESRGGENYIFKYTGSFTDWLTISGLYGRSKFNQTDAGPQDADPYVVDRRSGVAKLLSGNPNALVASGRDDRENFRVDVDLNFSLLGEHKLRFGWDYEKLFAASISEYSGGIAYIFERAGASGARNGLIAPNTDYARVQTYAAGGNFKSNNTAYYVQDDWDLTDRINLSLGLRNDKFVNKTSLGTNFVSIKNQWAPRLGINFDPTGEKKARLSAFYGRYYLPVAANTNIRLGGAELFLRDFYTLPTGAGGVYSGSLTAPTLGTKVDGVVFSDGTVSPPATLVSQNLKPQYMDEFIVGGEYRFDNKMRIGINVIHRKLGTVLEDVDLDGDGQAYDSIIGAYCATQTLAYCNATTEPTVNGGGYILMNPGRDAVFQVTDAAGNLQPITIPASFIGIPKAKRDYWAVELNWERPFDGTWGLNASYVWSRSWGNYEGGVKSDTGQDDTGITSDFDEPGYVDGATGYLPNHRAHTFKVFGSYKPTPRWLLSFNALLQSPRKFGCIGTYPKNDGRGSDSTAASWYCNAQIAAGVLDGTLNEPIGRGRAFQSDWNKRLDLGVAYTIPMESLAGGITLRADVFNVFNFKSKLDFQELGDRNDASIREWFYGLPTSYQTPRYVRFGVSANF</sequence>
<evidence type="ECO:0000259" key="9">
    <source>
        <dbReference type="Pfam" id="PF25183"/>
    </source>
</evidence>
<evidence type="ECO:0000256" key="4">
    <source>
        <dbReference type="ARBA" id="ARBA00022692"/>
    </source>
</evidence>
<evidence type="ECO:0000313" key="11">
    <source>
        <dbReference type="Proteomes" id="UP000600799"/>
    </source>
</evidence>
<evidence type="ECO:0000259" key="8">
    <source>
        <dbReference type="Pfam" id="PF07715"/>
    </source>
</evidence>
<evidence type="ECO:0000256" key="6">
    <source>
        <dbReference type="ARBA" id="ARBA00023237"/>
    </source>
</evidence>
<dbReference type="Pfam" id="PF25183">
    <property type="entry name" value="OMP_b-brl_4"/>
    <property type="match status" value="1"/>
</dbReference>
<dbReference type="EMBL" id="JADQDC010000004">
    <property type="protein sequence ID" value="MBF9150873.1"/>
    <property type="molecule type" value="Genomic_DNA"/>
</dbReference>
<feature type="domain" description="TonB-dependent transporter Oar-like beta-barrel" evidence="9">
    <location>
        <begin position="331"/>
        <end position="870"/>
    </location>
</feature>
<evidence type="ECO:0000313" key="10">
    <source>
        <dbReference type="EMBL" id="MBF9150873.1"/>
    </source>
</evidence>
<keyword evidence="2" id="KW-0813">Transport</keyword>
<comment type="caution">
    <text evidence="10">The sequence shown here is derived from an EMBL/GenBank/DDBJ whole genome shotgun (WGS) entry which is preliminary data.</text>
</comment>
<dbReference type="InterPro" id="IPR036942">
    <property type="entry name" value="Beta-barrel_TonB_sf"/>
</dbReference>
<evidence type="ECO:0000256" key="2">
    <source>
        <dbReference type="ARBA" id="ARBA00022448"/>
    </source>
</evidence>
<dbReference type="Proteomes" id="UP000600799">
    <property type="component" value="Unassembled WGS sequence"/>
</dbReference>
<dbReference type="InterPro" id="IPR008969">
    <property type="entry name" value="CarboxyPept-like_regulatory"/>
</dbReference>
<accession>A0ABS0HF44</accession>
<evidence type="ECO:0000256" key="3">
    <source>
        <dbReference type="ARBA" id="ARBA00022452"/>
    </source>
</evidence>